<gene>
    <name evidence="1" type="ORF">UFOVP587_24</name>
</gene>
<reference evidence="1" key="1">
    <citation type="submission" date="2020-04" db="EMBL/GenBank/DDBJ databases">
        <authorList>
            <person name="Chiriac C."/>
            <person name="Salcher M."/>
            <person name="Ghai R."/>
            <person name="Kavagutti S V."/>
        </authorList>
    </citation>
    <scope>NUCLEOTIDE SEQUENCE</scope>
</reference>
<protein>
    <submittedName>
        <fullName evidence="1">Uncharacterized protein</fullName>
    </submittedName>
</protein>
<name>A0A6J5N2T5_9CAUD</name>
<dbReference type="EMBL" id="LR796566">
    <property type="protein sequence ID" value="CAB4151596.1"/>
    <property type="molecule type" value="Genomic_DNA"/>
</dbReference>
<sequence length="100" mass="11591">MNEYEIERIPAWTEVKVRWRDAYSPAAGWHDVEEYEFKDSTATTYGRVWAGCQEHYITIVGTLFESELPNPETVSDINHIPVGWVLDVEILPNSQAYKET</sequence>
<proteinExistence type="predicted"/>
<accession>A0A6J5N2T5</accession>
<organism evidence="1">
    <name type="scientific">uncultured Caudovirales phage</name>
    <dbReference type="NCBI Taxonomy" id="2100421"/>
    <lineage>
        <taxon>Viruses</taxon>
        <taxon>Duplodnaviria</taxon>
        <taxon>Heunggongvirae</taxon>
        <taxon>Uroviricota</taxon>
        <taxon>Caudoviricetes</taxon>
        <taxon>Peduoviridae</taxon>
        <taxon>Maltschvirus</taxon>
        <taxon>Maltschvirus maltsch</taxon>
    </lineage>
</organism>
<evidence type="ECO:0000313" key="1">
    <source>
        <dbReference type="EMBL" id="CAB4151596.1"/>
    </source>
</evidence>